<dbReference type="Pfam" id="PF13857">
    <property type="entry name" value="Ank_5"/>
    <property type="match status" value="1"/>
</dbReference>
<reference evidence="3 4" key="1">
    <citation type="journal article" date="2019" name="Genome Biol. Evol.">
        <title>Insights into the evolution of the New World diploid cottons (Gossypium, subgenus Houzingenia) based on genome sequencing.</title>
        <authorList>
            <person name="Grover C.E."/>
            <person name="Arick M.A. 2nd"/>
            <person name="Thrash A."/>
            <person name="Conover J.L."/>
            <person name="Sanders W.S."/>
            <person name="Peterson D.G."/>
            <person name="Frelichowski J.E."/>
            <person name="Scheffler J.A."/>
            <person name="Scheffler B.E."/>
            <person name="Wendel J.F."/>
        </authorList>
    </citation>
    <scope>NUCLEOTIDE SEQUENCE [LARGE SCALE GENOMIC DNA]</scope>
    <source>
        <strain evidence="3">1</strain>
        <tissue evidence="3">Leaf</tissue>
    </source>
</reference>
<accession>A0A7J9NC74</accession>
<keyword evidence="2" id="KW-0472">Membrane</keyword>
<dbReference type="PANTHER" id="PTHR24128">
    <property type="entry name" value="HOMEOBOX PROTEIN WARIAI"/>
    <property type="match status" value="1"/>
</dbReference>
<evidence type="ECO:0000313" key="3">
    <source>
        <dbReference type="EMBL" id="MBA0880933.1"/>
    </source>
</evidence>
<feature type="transmembrane region" description="Helical" evidence="2">
    <location>
        <begin position="411"/>
        <end position="430"/>
    </location>
</feature>
<proteinExistence type="predicted"/>
<keyword evidence="2" id="KW-1133">Transmembrane helix</keyword>
<feature type="transmembrane region" description="Helical" evidence="2">
    <location>
        <begin position="437"/>
        <end position="454"/>
    </location>
</feature>
<dbReference type="PROSITE" id="PS50297">
    <property type="entry name" value="ANK_REP_REGION"/>
    <property type="match status" value="1"/>
</dbReference>
<dbReference type="InterPro" id="IPR036770">
    <property type="entry name" value="Ankyrin_rpt-contain_sf"/>
</dbReference>
<dbReference type="PROSITE" id="PS50088">
    <property type="entry name" value="ANK_REPEAT"/>
    <property type="match status" value="1"/>
</dbReference>
<gene>
    <name evidence="3" type="ORF">Goshw_000295</name>
</gene>
<evidence type="ECO:0000256" key="2">
    <source>
        <dbReference type="SAM" id="Phobius"/>
    </source>
</evidence>
<evidence type="ECO:0000313" key="4">
    <source>
        <dbReference type="Proteomes" id="UP000593576"/>
    </source>
</evidence>
<keyword evidence="2" id="KW-0812">Transmembrane</keyword>
<sequence length="531" mass="60625">STVQILYKLWSDRRPVFLQNTISISFPTKKIKAMDERMIEAAQTGDIDLLYELIQNDPYVFQRIDDVPFFHTPMHVAAAAGRVEFMMEMINLKPSFARKLNQAGFSPMHLALQDNKTQAVLQLLKFDKGLIRVKGREGFTPLHHVVQTGDDDLLIKFLKVCPEAIEDVTVRNETVFHIAVKSNMFEAFQVLVGWLMRSHHESAQRWDIELLSWPDIDGNTVLHIAAIRNRPRVVEVLLKHLHRYQINAKNLEGLTALDIQSQNPWNERQADRIIDMLSNAGGLSGSSSSLPNTSFASIYIKSSKEKTPWYLKWATRSSGEKKGMPHEMRNTFLVVTVLIITTTYEASLNPPKMPDGSPCPSLKYQVSLSQDQPLNSHTFLHKTDINTTPIPSPSAKDVSKEDDWTFETSSFWFHNTLAFWAAVFLTALLLPRHPFSSLILLTLGLFGRSYMILFEVSSWSWEHLFEISNKQAHFLYGVASIGNICSSLLLVLLVIHQIMFYVFRRVYITKPKFFILVQIVAIGYLIFIIVS</sequence>
<keyword evidence="4" id="KW-1185">Reference proteome</keyword>
<dbReference type="SMART" id="SM00248">
    <property type="entry name" value="ANK"/>
    <property type="match status" value="5"/>
</dbReference>
<keyword evidence="1" id="KW-0040">ANK repeat</keyword>
<dbReference type="EMBL" id="JABFAF010278432">
    <property type="protein sequence ID" value="MBA0880933.1"/>
    <property type="molecule type" value="Genomic_DNA"/>
</dbReference>
<dbReference type="Gene3D" id="1.25.40.20">
    <property type="entry name" value="Ankyrin repeat-containing domain"/>
    <property type="match status" value="1"/>
</dbReference>
<dbReference type="Pfam" id="PF12796">
    <property type="entry name" value="Ank_2"/>
    <property type="match status" value="1"/>
</dbReference>
<feature type="non-terminal residue" evidence="3">
    <location>
        <position position="1"/>
    </location>
</feature>
<dbReference type="Proteomes" id="UP000593576">
    <property type="component" value="Unassembled WGS sequence"/>
</dbReference>
<feature type="transmembrane region" description="Helical" evidence="2">
    <location>
        <begin position="474"/>
        <end position="501"/>
    </location>
</feature>
<dbReference type="AlphaFoldDB" id="A0A7J9NC74"/>
<dbReference type="SUPFAM" id="SSF48403">
    <property type="entry name" value="Ankyrin repeat"/>
    <property type="match status" value="1"/>
</dbReference>
<feature type="transmembrane region" description="Helical" evidence="2">
    <location>
        <begin position="331"/>
        <end position="348"/>
    </location>
</feature>
<evidence type="ECO:0000256" key="1">
    <source>
        <dbReference type="PROSITE-ProRule" id="PRU00023"/>
    </source>
</evidence>
<feature type="repeat" description="ANK" evidence="1">
    <location>
        <begin position="217"/>
        <end position="240"/>
    </location>
</feature>
<protein>
    <recommendedName>
        <fullName evidence="5">PGG domain-containing protein</fullName>
    </recommendedName>
</protein>
<feature type="transmembrane region" description="Helical" evidence="2">
    <location>
        <begin position="513"/>
        <end position="530"/>
    </location>
</feature>
<dbReference type="PANTHER" id="PTHR24128:SF60">
    <property type="entry name" value="ALPHA-LATROTOXIN-LHE1A-LIKE"/>
    <property type="match status" value="1"/>
</dbReference>
<dbReference type="InterPro" id="IPR002110">
    <property type="entry name" value="Ankyrin_rpt"/>
</dbReference>
<comment type="caution">
    <text evidence="3">The sequence shown here is derived from an EMBL/GenBank/DDBJ whole genome shotgun (WGS) entry which is preliminary data.</text>
</comment>
<name>A0A7J9NC74_GOSSC</name>
<organism evidence="3 4">
    <name type="scientific">Gossypium schwendimanii</name>
    <name type="common">Cotton</name>
    <dbReference type="NCBI Taxonomy" id="34291"/>
    <lineage>
        <taxon>Eukaryota</taxon>
        <taxon>Viridiplantae</taxon>
        <taxon>Streptophyta</taxon>
        <taxon>Embryophyta</taxon>
        <taxon>Tracheophyta</taxon>
        <taxon>Spermatophyta</taxon>
        <taxon>Magnoliopsida</taxon>
        <taxon>eudicotyledons</taxon>
        <taxon>Gunneridae</taxon>
        <taxon>Pentapetalae</taxon>
        <taxon>rosids</taxon>
        <taxon>malvids</taxon>
        <taxon>Malvales</taxon>
        <taxon>Malvaceae</taxon>
        <taxon>Malvoideae</taxon>
        <taxon>Gossypium</taxon>
    </lineage>
</organism>
<dbReference type="OrthoDB" id="972336at2759"/>
<evidence type="ECO:0008006" key="5">
    <source>
        <dbReference type="Google" id="ProtNLM"/>
    </source>
</evidence>